<evidence type="ECO:0000256" key="3">
    <source>
        <dbReference type="PROSITE-ProRule" id="PRU00221"/>
    </source>
</evidence>
<evidence type="ECO:0000256" key="2">
    <source>
        <dbReference type="ARBA" id="ARBA00022737"/>
    </source>
</evidence>
<dbReference type="PANTHER" id="PTHR15574:SF40">
    <property type="entry name" value="WD AND TETRATRICOPEPTIDE REPEATS PROTEIN 1"/>
    <property type="match status" value="1"/>
</dbReference>
<dbReference type="GO" id="GO:0005737">
    <property type="term" value="C:cytoplasm"/>
    <property type="evidence" value="ECO:0007669"/>
    <property type="project" value="TreeGrafter"/>
</dbReference>
<evidence type="ECO:0000313" key="6">
    <source>
        <dbReference type="Proteomes" id="UP000603453"/>
    </source>
</evidence>
<feature type="region of interest" description="Disordered" evidence="4">
    <location>
        <begin position="581"/>
        <end position="617"/>
    </location>
</feature>
<dbReference type="PROSITE" id="PS50294">
    <property type="entry name" value="WD_REPEATS_REGION"/>
    <property type="match status" value="1"/>
</dbReference>
<gene>
    <name evidence="5" type="ORF">INT47_000133</name>
</gene>
<dbReference type="Gene3D" id="2.130.10.10">
    <property type="entry name" value="YVTN repeat-like/Quinoprotein amine dehydrogenase"/>
    <property type="match status" value="2"/>
</dbReference>
<evidence type="ECO:0000313" key="5">
    <source>
        <dbReference type="EMBL" id="KAG2210973.1"/>
    </source>
</evidence>
<dbReference type="Pfam" id="PF00400">
    <property type="entry name" value="WD40"/>
    <property type="match status" value="2"/>
</dbReference>
<dbReference type="SUPFAM" id="SSF50978">
    <property type="entry name" value="WD40 repeat-like"/>
    <property type="match status" value="1"/>
</dbReference>
<dbReference type="AlphaFoldDB" id="A0A8H7RJW4"/>
<dbReference type="GO" id="GO:0045717">
    <property type="term" value="P:negative regulation of fatty acid biosynthetic process"/>
    <property type="evidence" value="ECO:0007669"/>
    <property type="project" value="TreeGrafter"/>
</dbReference>
<reference evidence="5" key="1">
    <citation type="submission" date="2020-12" db="EMBL/GenBank/DDBJ databases">
        <title>Metabolic potential, ecology and presence of endohyphal bacteria is reflected in genomic diversity of Mucoromycotina.</title>
        <authorList>
            <person name="Muszewska A."/>
            <person name="Okrasinska A."/>
            <person name="Steczkiewicz K."/>
            <person name="Drgas O."/>
            <person name="Orlowska M."/>
            <person name="Perlinska-Lenart U."/>
            <person name="Aleksandrzak-Piekarczyk T."/>
            <person name="Szatraj K."/>
            <person name="Zielenkiewicz U."/>
            <person name="Pilsyk S."/>
            <person name="Malc E."/>
            <person name="Mieczkowski P."/>
            <person name="Kruszewska J.S."/>
            <person name="Biernat P."/>
            <person name="Pawlowska J."/>
        </authorList>
    </citation>
    <scope>NUCLEOTIDE SEQUENCE</scope>
    <source>
        <strain evidence="5">WA0000017839</strain>
    </source>
</reference>
<keyword evidence="1 3" id="KW-0853">WD repeat</keyword>
<feature type="compositionally biased region" description="Acidic residues" evidence="4">
    <location>
        <begin position="809"/>
        <end position="822"/>
    </location>
</feature>
<dbReference type="InterPro" id="IPR045151">
    <property type="entry name" value="DCAF8"/>
</dbReference>
<accession>A0A8H7RJW4</accession>
<dbReference type="OrthoDB" id="2414538at2759"/>
<keyword evidence="2" id="KW-0677">Repeat</keyword>
<feature type="repeat" description="WD" evidence="3">
    <location>
        <begin position="66"/>
        <end position="109"/>
    </location>
</feature>
<dbReference type="EMBL" id="JAEPRD010000010">
    <property type="protein sequence ID" value="KAG2210973.1"/>
    <property type="molecule type" value="Genomic_DNA"/>
</dbReference>
<sequence>MSANLQKLLKERKYFGTKSPLKQGRRAFEAQVYSDKYFISQLTCERELHGHQGCVNTLDFTIYDRFKGHRANIFSAKFMPQTSDNVIISGAGDSEVRIFDLKNGESPLVAMYVCHSDQVKKICVYDDNPNEFLTCSQDGSVRLFDLRVRHICSPHDARSFLTAQNIPSRQHPLPTGPDVQNGCPSPIVDYGKYNIELNSMTVNKIFPQYFAVAGMNDYIYLHDRRMMPARSPQGGSDSQMETLKCIKRFSPTLDGYSRPNKHITACTFSDSNGYELIGSWSSEGIYLFNINDSPVQSSLHSTVETSTRPRPDDSNEYANDTDSIVTVTGTTLENYEENNRQALWTAVVQQFISRDLANAMLKVDELLRALAPIDTMDANILKACCFFVRAAIMTCHINESFLTLYDNNEIIEMIEKAESFAPIDWKGSWCRAIGYWILCGGAYSNGCNHRDFYLSQSFEYAVQARHGLVEYFSILSNQPTSSTVTDVSADIPVSVEVFLGVIDLFLRHLSIVCSRDGYVPSNGVVLSDDEAKLLERDYQYHWLNFINVMHISSGPLSSLGWTRSSSIATLSPNIRHERDIDTELSDSTISSRGSSPTAWGSDFDGISEENDGPNDESAESLYTRVMSGQIAEEDADFDLEAMNILRYNTNLSFDTDVGVVKPRLKYVGHCNIETVKDVGFYGLYDEYVVSGSDRGHLFIWDKKTTNIVQILRADEDVVNVAKGHPFLPILAVSGIDSTVKIFKPTSRLPTSTDPKNPNSFSTSSRLYKKDEILASNGEYNTSLSDDIYMTRSMYAAFLRMGRQRSLLFNDDDDDDDDDDDENNFSSNSSSST</sequence>
<feature type="compositionally biased region" description="Acidic residues" evidence="4">
    <location>
        <begin position="605"/>
        <end position="617"/>
    </location>
</feature>
<organism evidence="5 6">
    <name type="scientific">Mucor saturninus</name>
    <dbReference type="NCBI Taxonomy" id="64648"/>
    <lineage>
        <taxon>Eukaryota</taxon>
        <taxon>Fungi</taxon>
        <taxon>Fungi incertae sedis</taxon>
        <taxon>Mucoromycota</taxon>
        <taxon>Mucoromycotina</taxon>
        <taxon>Mucoromycetes</taxon>
        <taxon>Mucorales</taxon>
        <taxon>Mucorineae</taxon>
        <taxon>Mucoraceae</taxon>
        <taxon>Mucor</taxon>
    </lineage>
</organism>
<feature type="compositionally biased region" description="Polar residues" evidence="4">
    <location>
        <begin position="585"/>
        <end position="598"/>
    </location>
</feature>
<feature type="region of interest" description="Disordered" evidence="4">
    <location>
        <begin position="299"/>
        <end position="319"/>
    </location>
</feature>
<dbReference type="SMART" id="SM00320">
    <property type="entry name" value="WD40"/>
    <property type="match status" value="5"/>
</dbReference>
<proteinExistence type="predicted"/>
<name>A0A8H7RJW4_9FUNG</name>
<evidence type="ECO:0000256" key="4">
    <source>
        <dbReference type="SAM" id="MobiDB-lite"/>
    </source>
</evidence>
<keyword evidence="6" id="KW-1185">Reference proteome</keyword>
<comment type="caution">
    <text evidence="5">The sequence shown here is derived from an EMBL/GenBank/DDBJ whole genome shotgun (WGS) entry which is preliminary data.</text>
</comment>
<feature type="compositionally biased region" description="Low complexity" evidence="4">
    <location>
        <begin position="823"/>
        <end position="832"/>
    </location>
</feature>
<feature type="region of interest" description="Disordered" evidence="4">
    <location>
        <begin position="808"/>
        <end position="832"/>
    </location>
</feature>
<evidence type="ECO:0000256" key="1">
    <source>
        <dbReference type="ARBA" id="ARBA00022574"/>
    </source>
</evidence>
<dbReference type="InterPro" id="IPR001680">
    <property type="entry name" value="WD40_rpt"/>
</dbReference>
<dbReference type="PANTHER" id="PTHR15574">
    <property type="entry name" value="WD REPEAT DOMAIN-CONTAINING FAMILY"/>
    <property type="match status" value="1"/>
</dbReference>
<dbReference type="InterPro" id="IPR036322">
    <property type="entry name" value="WD40_repeat_dom_sf"/>
</dbReference>
<protein>
    <submittedName>
        <fullName evidence="5">Uncharacterized protein</fullName>
    </submittedName>
</protein>
<dbReference type="InterPro" id="IPR015943">
    <property type="entry name" value="WD40/YVTN_repeat-like_dom_sf"/>
</dbReference>
<dbReference type="Proteomes" id="UP000603453">
    <property type="component" value="Unassembled WGS sequence"/>
</dbReference>
<dbReference type="GO" id="GO:0080008">
    <property type="term" value="C:Cul4-RING E3 ubiquitin ligase complex"/>
    <property type="evidence" value="ECO:0007669"/>
    <property type="project" value="TreeGrafter"/>
</dbReference>
<dbReference type="PROSITE" id="PS50082">
    <property type="entry name" value="WD_REPEATS_2"/>
    <property type="match status" value="1"/>
</dbReference>